<proteinExistence type="predicted"/>
<sequence length="192" mass="21127">MTTDEPQRPDLARELIARAQASATHRAKRVRDQLDAVQLGQGRHADHANTKVLRRILAEHDWPGHRLVGVSGARAAWRIALYSDDDSGFQRAATRLLERAVQSNDALIYHWAHLHDRTLINTGQDQEYGTQLLLSVDGIELCPLRAPESVDARRATVGLPPLAIVLKAVRRRYTPDSSADEAPTVVLAGAAA</sequence>
<organism evidence="1 2">
    <name type="scientific">Streptomyces lancefieldiae</name>
    <dbReference type="NCBI Taxonomy" id="3075520"/>
    <lineage>
        <taxon>Bacteria</taxon>
        <taxon>Bacillati</taxon>
        <taxon>Actinomycetota</taxon>
        <taxon>Actinomycetes</taxon>
        <taxon>Kitasatosporales</taxon>
        <taxon>Streptomycetaceae</taxon>
        <taxon>Streptomyces</taxon>
    </lineage>
</organism>
<protein>
    <submittedName>
        <fullName evidence="1">Uncharacterized protein</fullName>
    </submittedName>
</protein>
<name>A0ABU3B0C5_9ACTN</name>
<dbReference type="Pfam" id="PF20329">
    <property type="entry name" value="DUF6624"/>
    <property type="match status" value="1"/>
</dbReference>
<dbReference type="Proteomes" id="UP001180724">
    <property type="component" value="Unassembled WGS sequence"/>
</dbReference>
<comment type="caution">
    <text evidence="1">The sequence shown here is derived from an EMBL/GenBank/DDBJ whole genome shotgun (WGS) entry which is preliminary data.</text>
</comment>
<dbReference type="RefSeq" id="WP_311582992.1">
    <property type="nucleotide sequence ID" value="NZ_JAVRFH010000064.1"/>
</dbReference>
<dbReference type="InterPro" id="IPR046732">
    <property type="entry name" value="DUF6624"/>
</dbReference>
<dbReference type="EMBL" id="JAVRFH010000064">
    <property type="protein sequence ID" value="MDT0615515.1"/>
    <property type="molecule type" value="Genomic_DNA"/>
</dbReference>
<evidence type="ECO:0000313" key="2">
    <source>
        <dbReference type="Proteomes" id="UP001180724"/>
    </source>
</evidence>
<evidence type="ECO:0000313" key="1">
    <source>
        <dbReference type="EMBL" id="MDT0615515.1"/>
    </source>
</evidence>
<reference evidence="1" key="1">
    <citation type="submission" date="2024-05" db="EMBL/GenBank/DDBJ databases">
        <title>30 novel species of actinomycetes from the DSMZ collection.</title>
        <authorList>
            <person name="Nouioui I."/>
        </authorList>
    </citation>
    <scope>NUCLEOTIDE SEQUENCE</scope>
    <source>
        <strain evidence="1">DSM 40712</strain>
    </source>
</reference>
<accession>A0ABU3B0C5</accession>
<gene>
    <name evidence="1" type="ORF">RM812_35795</name>
</gene>
<keyword evidence="2" id="KW-1185">Reference proteome</keyword>